<dbReference type="Pfam" id="PF13416">
    <property type="entry name" value="SBP_bac_8"/>
    <property type="match status" value="1"/>
</dbReference>
<comment type="caution">
    <text evidence="6">The sequence shown here is derived from an EMBL/GenBank/DDBJ whole genome shotgun (WGS) entry which is preliminary data.</text>
</comment>
<comment type="similarity">
    <text evidence="1">Belongs to the bacterial solute-binding protein 1 family.</text>
</comment>
<dbReference type="EMBL" id="JBHSMI010000002">
    <property type="protein sequence ID" value="MFC5401306.1"/>
    <property type="molecule type" value="Genomic_DNA"/>
</dbReference>
<dbReference type="Proteomes" id="UP001596113">
    <property type="component" value="Unassembled WGS sequence"/>
</dbReference>
<feature type="signal peptide" evidence="5">
    <location>
        <begin position="1"/>
        <end position="23"/>
    </location>
</feature>
<proteinExistence type="inferred from homology"/>
<evidence type="ECO:0000256" key="4">
    <source>
        <dbReference type="SAM" id="MobiDB-lite"/>
    </source>
</evidence>
<feature type="compositionally biased region" description="Low complexity" evidence="4">
    <location>
        <begin position="32"/>
        <end position="68"/>
    </location>
</feature>
<dbReference type="SUPFAM" id="SSF53850">
    <property type="entry name" value="Periplasmic binding protein-like II"/>
    <property type="match status" value="1"/>
</dbReference>
<evidence type="ECO:0000313" key="6">
    <source>
        <dbReference type="EMBL" id="MFC5401306.1"/>
    </source>
</evidence>
<evidence type="ECO:0000313" key="7">
    <source>
        <dbReference type="Proteomes" id="UP001596113"/>
    </source>
</evidence>
<feature type="chain" id="PRO_5045102763" evidence="5">
    <location>
        <begin position="24"/>
        <end position="460"/>
    </location>
</feature>
<gene>
    <name evidence="6" type="ORF">ACFPOF_01015</name>
</gene>
<evidence type="ECO:0000256" key="1">
    <source>
        <dbReference type="ARBA" id="ARBA00008520"/>
    </source>
</evidence>
<dbReference type="PANTHER" id="PTHR30061">
    <property type="entry name" value="MALTOSE-BINDING PERIPLASMIC PROTEIN"/>
    <property type="match status" value="1"/>
</dbReference>
<evidence type="ECO:0000256" key="2">
    <source>
        <dbReference type="ARBA" id="ARBA00022448"/>
    </source>
</evidence>
<sequence>MKATKKPFAYTLATVLLVSGILAGCGDKKENGASSGDSASPSASTTPSASSSPSESESASPSPSASEEPVTVEFWHAYGEGEEKVLLEEVLPKFKEKYPNVTIKATRMPTDNLDNQVLTAAAGGAVPDLMRMDNTWIARMADAGALQPVDDFPGFADIKSSSFEGPMSTNYFDGKYYGIPLDTNTKIAIYNKELLAEAGATEPPKTIDELVALARTLKAKKKFGITIGGPDAWNMPPWFWTLGGTITDPEYKQATGYLNSDASVKALETIVGWNDEGLLAPPILGGQPGTWEGLRGEEGKAKASYMMINEGPWFFGILGDAVKDTMIPAKMPNGPDGKSHSVIGGQDLVFFNGAKHPEAAWAFAQFMLTDEIQTLMAVKTGAIPVTKSAANADALKGVYYLDKYIAEMETAYARTPSAKWNEISDIFGKAFESALRKKAKPKEALDKAAAEIDALLQAKK</sequence>
<keyword evidence="2" id="KW-0813">Transport</keyword>
<accession>A0ABW0HJH4</accession>
<evidence type="ECO:0000256" key="3">
    <source>
        <dbReference type="ARBA" id="ARBA00022729"/>
    </source>
</evidence>
<keyword evidence="3 5" id="KW-0732">Signal</keyword>
<evidence type="ECO:0000256" key="5">
    <source>
        <dbReference type="SAM" id="SignalP"/>
    </source>
</evidence>
<dbReference type="PROSITE" id="PS51257">
    <property type="entry name" value="PROKAR_LIPOPROTEIN"/>
    <property type="match status" value="1"/>
</dbReference>
<dbReference type="RefSeq" id="WP_378128736.1">
    <property type="nucleotide sequence ID" value="NZ_JBHSMI010000002.1"/>
</dbReference>
<reference evidence="7" key="1">
    <citation type="journal article" date="2019" name="Int. J. Syst. Evol. Microbiol.">
        <title>The Global Catalogue of Microorganisms (GCM) 10K type strain sequencing project: providing services to taxonomists for standard genome sequencing and annotation.</title>
        <authorList>
            <consortium name="The Broad Institute Genomics Platform"/>
            <consortium name="The Broad Institute Genome Sequencing Center for Infectious Disease"/>
            <person name="Wu L."/>
            <person name="Ma J."/>
        </authorList>
    </citation>
    <scope>NUCLEOTIDE SEQUENCE [LARGE SCALE GENOMIC DNA]</scope>
    <source>
        <strain evidence="7">CGMCC 1.18575</strain>
    </source>
</reference>
<feature type="region of interest" description="Disordered" evidence="4">
    <location>
        <begin position="27"/>
        <end position="68"/>
    </location>
</feature>
<dbReference type="Gene3D" id="3.40.190.10">
    <property type="entry name" value="Periplasmic binding protein-like II"/>
    <property type="match status" value="2"/>
</dbReference>
<keyword evidence="7" id="KW-1185">Reference proteome</keyword>
<name>A0ABW0HJH4_9BACL</name>
<dbReference type="PANTHER" id="PTHR30061:SF50">
    <property type="entry name" value="MALTOSE_MALTODEXTRIN-BINDING PERIPLASMIC PROTEIN"/>
    <property type="match status" value="1"/>
</dbReference>
<dbReference type="InterPro" id="IPR006059">
    <property type="entry name" value="SBP"/>
</dbReference>
<protein>
    <submittedName>
        <fullName evidence="6">Extracellular solute-binding protein</fullName>
    </submittedName>
</protein>
<organism evidence="6 7">
    <name type="scientific">Cohnella soli</name>
    <dbReference type="NCBI Taxonomy" id="425005"/>
    <lineage>
        <taxon>Bacteria</taxon>
        <taxon>Bacillati</taxon>
        <taxon>Bacillota</taxon>
        <taxon>Bacilli</taxon>
        <taxon>Bacillales</taxon>
        <taxon>Paenibacillaceae</taxon>
        <taxon>Cohnella</taxon>
    </lineage>
</organism>